<dbReference type="GeneID" id="54285925"/>
<evidence type="ECO:0000313" key="2">
    <source>
        <dbReference type="Proteomes" id="UP000799778"/>
    </source>
</evidence>
<gene>
    <name evidence="1" type="ORF">BU24DRAFT_424524</name>
</gene>
<sequence>MTQRLPWARDVHPFSHSQARRREFTGGAETSRPAATLLRWMNHSEEARKYGDVCECL</sequence>
<name>A0A6A5XJR5_9PLEO</name>
<protein>
    <submittedName>
        <fullName evidence="1">Uncharacterized protein</fullName>
    </submittedName>
</protein>
<proteinExistence type="predicted"/>
<dbReference type="EMBL" id="ML978071">
    <property type="protein sequence ID" value="KAF2013518.1"/>
    <property type="molecule type" value="Genomic_DNA"/>
</dbReference>
<dbReference type="AlphaFoldDB" id="A0A6A5XJR5"/>
<dbReference type="Proteomes" id="UP000799778">
    <property type="component" value="Unassembled WGS sequence"/>
</dbReference>
<accession>A0A6A5XJR5</accession>
<dbReference type="RefSeq" id="XP_033381857.1">
    <property type="nucleotide sequence ID" value="XM_033528528.1"/>
</dbReference>
<keyword evidence="2" id="KW-1185">Reference proteome</keyword>
<reference evidence="1" key="1">
    <citation type="journal article" date="2020" name="Stud. Mycol.">
        <title>101 Dothideomycetes genomes: a test case for predicting lifestyles and emergence of pathogens.</title>
        <authorList>
            <person name="Haridas S."/>
            <person name="Albert R."/>
            <person name="Binder M."/>
            <person name="Bloem J."/>
            <person name="Labutti K."/>
            <person name="Salamov A."/>
            <person name="Andreopoulos B."/>
            <person name="Baker S."/>
            <person name="Barry K."/>
            <person name="Bills G."/>
            <person name="Bluhm B."/>
            <person name="Cannon C."/>
            <person name="Castanera R."/>
            <person name="Culley D."/>
            <person name="Daum C."/>
            <person name="Ezra D."/>
            <person name="Gonzalez J."/>
            <person name="Henrissat B."/>
            <person name="Kuo A."/>
            <person name="Liang C."/>
            <person name="Lipzen A."/>
            <person name="Lutzoni F."/>
            <person name="Magnuson J."/>
            <person name="Mondo S."/>
            <person name="Nolan M."/>
            <person name="Ohm R."/>
            <person name="Pangilinan J."/>
            <person name="Park H.-J."/>
            <person name="Ramirez L."/>
            <person name="Alfaro M."/>
            <person name="Sun H."/>
            <person name="Tritt A."/>
            <person name="Yoshinaga Y."/>
            <person name="Zwiers L.-H."/>
            <person name="Turgeon B."/>
            <person name="Goodwin S."/>
            <person name="Spatafora J."/>
            <person name="Crous P."/>
            <person name="Grigoriev I."/>
        </authorList>
    </citation>
    <scope>NUCLEOTIDE SEQUENCE</scope>
    <source>
        <strain evidence="1">CBS 175.79</strain>
    </source>
</reference>
<organism evidence="1 2">
    <name type="scientific">Aaosphaeria arxii CBS 175.79</name>
    <dbReference type="NCBI Taxonomy" id="1450172"/>
    <lineage>
        <taxon>Eukaryota</taxon>
        <taxon>Fungi</taxon>
        <taxon>Dikarya</taxon>
        <taxon>Ascomycota</taxon>
        <taxon>Pezizomycotina</taxon>
        <taxon>Dothideomycetes</taxon>
        <taxon>Pleosporomycetidae</taxon>
        <taxon>Pleosporales</taxon>
        <taxon>Pleosporales incertae sedis</taxon>
        <taxon>Aaosphaeria</taxon>
    </lineage>
</organism>
<evidence type="ECO:0000313" key="1">
    <source>
        <dbReference type="EMBL" id="KAF2013518.1"/>
    </source>
</evidence>